<dbReference type="Proteomes" id="UP000585474">
    <property type="component" value="Unassembled WGS sequence"/>
</dbReference>
<protein>
    <submittedName>
        <fullName evidence="1">Uncharacterized protein</fullName>
    </submittedName>
</protein>
<dbReference type="EMBL" id="BJWL01000006">
    <property type="protein sequence ID" value="GFY88076.1"/>
    <property type="molecule type" value="Genomic_DNA"/>
</dbReference>
<name>A0A7J0EPF6_9ERIC</name>
<gene>
    <name evidence="1" type="ORF">Acr_06g0000160</name>
</gene>
<accession>A0A7J0EPF6</accession>
<sequence>MAVGLPAAITAMGLEEGAKTKCDCSSTFAIATEIGTTGVTSLVGTSIKTTPRTNHRISETISTTRATRHSVTRQGWKSINGCFNTLHGHTKAHKGKGVIQGLDCAKLHGYWTTQTIVVLAAQGGLRGLLGTGLVRTGRCRAVRHSIGGCGCTMQGLGALCRGWINGCWAAAVLGCTWALAWTAGLVTKVMAAKGQGLMARF</sequence>
<organism evidence="1 2">
    <name type="scientific">Actinidia rufa</name>
    <dbReference type="NCBI Taxonomy" id="165716"/>
    <lineage>
        <taxon>Eukaryota</taxon>
        <taxon>Viridiplantae</taxon>
        <taxon>Streptophyta</taxon>
        <taxon>Embryophyta</taxon>
        <taxon>Tracheophyta</taxon>
        <taxon>Spermatophyta</taxon>
        <taxon>Magnoliopsida</taxon>
        <taxon>eudicotyledons</taxon>
        <taxon>Gunneridae</taxon>
        <taxon>Pentapetalae</taxon>
        <taxon>asterids</taxon>
        <taxon>Ericales</taxon>
        <taxon>Actinidiaceae</taxon>
        <taxon>Actinidia</taxon>
    </lineage>
</organism>
<evidence type="ECO:0000313" key="2">
    <source>
        <dbReference type="Proteomes" id="UP000585474"/>
    </source>
</evidence>
<keyword evidence="2" id="KW-1185">Reference proteome</keyword>
<comment type="caution">
    <text evidence="1">The sequence shown here is derived from an EMBL/GenBank/DDBJ whole genome shotgun (WGS) entry which is preliminary data.</text>
</comment>
<evidence type="ECO:0000313" key="1">
    <source>
        <dbReference type="EMBL" id="GFY88076.1"/>
    </source>
</evidence>
<reference evidence="1 2" key="1">
    <citation type="submission" date="2019-07" db="EMBL/GenBank/DDBJ databases">
        <title>De Novo Assembly of kiwifruit Actinidia rufa.</title>
        <authorList>
            <person name="Sugita-Konishi S."/>
            <person name="Sato K."/>
            <person name="Mori E."/>
            <person name="Abe Y."/>
            <person name="Kisaki G."/>
            <person name="Hamano K."/>
            <person name="Suezawa K."/>
            <person name="Otani M."/>
            <person name="Fukuda T."/>
            <person name="Manabe T."/>
            <person name="Gomi K."/>
            <person name="Tabuchi M."/>
            <person name="Akimitsu K."/>
            <person name="Kataoka I."/>
        </authorList>
    </citation>
    <scope>NUCLEOTIDE SEQUENCE [LARGE SCALE GENOMIC DNA]</scope>
    <source>
        <strain evidence="2">cv. Fuchu</strain>
    </source>
</reference>
<proteinExistence type="predicted"/>
<dbReference type="AlphaFoldDB" id="A0A7J0EPF6"/>